<comment type="caution">
    <text evidence="1">The sequence shown here is derived from an EMBL/GenBank/DDBJ whole genome shotgun (WGS) entry which is preliminary data.</text>
</comment>
<reference evidence="1 2" key="1">
    <citation type="journal article" date="2024" name="Nat. Commun.">
        <title>Phylogenomics reveals the evolutionary origins of lichenization in chlorophyte algae.</title>
        <authorList>
            <person name="Puginier C."/>
            <person name="Libourel C."/>
            <person name="Otte J."/>
            <person name="Skaloud P."/>
            <person name="Haon M."/>
            <person name="Grisel S."/>
            <person name="Petersen M."/>
            <person name="Berrin J.G."/>
            <person name="Delaux P.M."/>
            <person name="Dal Grande F."/>
            <person name="Keller J."/>
        </authorList>
    </citation>
    <scope>NUCLEOTIDE SEQUENCE [LARGE SCALE GENOMIC DNA]</scope>
    <source>
        <strain evidence="1 2">SAG 245.80</strain>
    </source>
</reference>
<name>A0AAW1QCL2_9CHLO</name>
<dbReference type="EMBL" id="JALJOU010000135">
    <property type="protein sequence ID" value="KAK9818993.1"/>
    <property type="molecule type" value="Genomic_DNA"/>
</dbReference>
<accession>A0AAW1QCL2</accession>
<proteinExistence type="predicted"/>
<evidence type="ECO:0000313" key="1">
    <source>
        <dbReference type="EMBL" id="KAK9818993.1"/>
    </source>
</evidence>
<gene>
    <name evidence="1" type="ORF">WJX81_003370</name>
</gene>
<sequence length="471" mass="53051">MWTSASRLAVTRTFAGVCSFTCLALLALSLLCLENFRSHLRERPSKAYSHPSENEVGISRTVSVPSAVRCDRIELPWEYHNASSAPYNPGAIRHPRTGEWLLVFTYDECWYRVCEYAKTGEDLEARMRSHPLLLRLGTGAAPDYSMAATSATMLELDAGFDVLRERHGQAVYKAADWRPFAWRGEVYLGHWTAFMPIEERMSISLLDVEQGVVRFLYRFHQLSEEIVKSQRSAALERRRGIFKRRGTGSFKREKNWGFVAEGDALLVYYSLLPCTVVLQFDTAAEGGVVMRLRACYEQQAASIARATGLDMGRYEMHTSGHPVPWDVERGAAHRELVSMLHVRHGDYAHWGVRIDRTSRRITHVSAGPIVKSLDVRNEGFLSSALVVSSFAVLDLEVRGGGGSERVLQVLYGEGDRFGCVLDIPVDRIVWHAVDAPAMAWARPVQQSVEQRETTIFIKEETTFYGLPDASE</sequence>
<dbReference type="AlphaFoldDB" id="A0AAW1QCL2"/>
<evidence type="ECO:0000313" key="2">
    <source>
        <dbReference type="Proteomes" id="UP001445335"/>
    </source>
</evidence>
<dbReference type="Proteomes" id="UP001445335">
    <property type="component" value="Unassembled WGS sequence"/>
</dbReference>
<keyword evidence="2" id="KW-1185">Reference proteome</keyword>
<protein>
    <submittedName>
        <fullName evidence="1">Uncharacterized protein</fullName>
    </submittedName>
</protein>
<organism evidence="1 2">
    <name type="scientific">Elliptochloris bilobata</name>
    <dbReference type="NCBI Taxonomy" id="381761"/>
    <lineage>
        <taxon>Eukaryota</taxon>
        <taxon>Viridiplantae</taxon>
        <taxon>Chlorophyta</taxon>
        <taxon>core chlorophytes</taxon>
        <taxon>Trebouxiophyceae</taxon>
        <taxon>Trebouxiophyceae incertae sedis</taxon>
        <taxon>Elliptochloris clade</taxon>
        <taxon>Elliptochloris</taxon>
    </lineage>
</organism>